<feature type="region of interest" description="Disordered" evidence="1">
    <location>
        <begin position="1"/>
        <end position="34"/>
    </location>
</feature>
<evidence type="ECO:0000313" key="3">
    <source>
        <dbReference type="Proteomes" id="UP000613974"/>
    </source>
</evidence>
<evidence type="ECO:0000256" key="1">
    <source>
        <dbReference type="SAM" id="MobiDB-lite"/>
    </source>
</evidence>
<accession>A0ABQ3SL89</accession>
<sequence>MPVRLAPPSPRQHDRGAATPGYARRTLHRPSLDRSHRITFRNGWEKGFPSARVSAYVEINFHT</sequence>
<organism evidence="2 3">
    <name type="scientific">Streptomyces nojiriensis</name>
    <dbReference type="NCBI Taxonomy" id="66374"/>
    <lineage>
        <taxon>Bacteria</taxon>
        <taxon>Bacillati</taxon>
        <taxon>Actinomycetota</taxon>
        <taxon>Actinomycetes</taxon>
        <taxon>Kitasatosporales</taxon>
        <taxon>Streptomycetaceae</taxon>
        <taxon>Streptomyces</taxon>
    </lineage>
</organism>
<feature type="compositionally biased region" description="Pro residues" evidence="1">
    <location>
        <begin position="1"/>
        <end position="10"/>
    </location>
</feature>
<reference evidence="3" key="1">
    <citation type="submission" date="2023-07" db="EMBL/GenBank/DDBJ databases">
        <title>Whole genome shotgun sequence of Streptomyces nojiriensis NBRC 13794.</title>
        <authorList>
            <person name="Komaki H."/>
            <person name="Tamura T."/>
        </authorList>
    </citation>
    <scope>NUCLEOTIDE SEQUENCE [LARGE SCALE GENOMIC DNA]</scope>
    <source>
        <strain evidence="3">NBRC 13794</strain>
    </source>
</reference>
<comment type="caution">
    <text evidence="2">The sequence shown here is derived from an EMBL/GenBank/DDBJ whole genome shotgun (WGS) entry which is preliminary data.</text>
</comment>
<proteinExistence type="predicted"/>
<dbReference type="Proteomes" id="UP000613974">
    <property type="component" value="Unassembled WGS sequence"/>
</dbReference>
<protein>
    <submittedName>
        <fullName evidence="2">Uncharacterized protein</fullName>
    </submittedName>
</protein>
<gene>
    <name evidence="2" type="ORF">Snoj_25430</name>
</gene>
<keyword evidence="3" id="KW-1185">Reference proteome</keyword>
<evidence type="ECO:0000313" key="2">
    <source>
        <dbReference type="EMBL" id="GHI68625.1"/>
    </source>
</evidence>
<dbReference type="EMBL" id="BNEC01000003">
    <property type="protein sequence ID" value="GHI68625.1"/>
    <property type="molecule type" value="Genomic_DNA"/>
</dbReference>
<name>A0ABQ3SL89_9ACTN</name>